<protein>
    <recommendedName>
        <fullName evidence="3">HEPN AbiU2-like domain-containing protein</fullName>
    </recommendedName>
</protein>
<sequence>MSKSIFKATEIDNLISNLRGEVGEIIQTWTLMRDFYILSSELQTDDFQKDIKNQELNRINLIKKKFQDEIISRLSELGHKSYGKVNFYFATNKLKSLENEFKDFEKFIKDNNLKAKRDEFISHKKLPPTWNEHKAEHRISYLTTLKGIAKALILMKKIDSIHLGENSNQQWNKMRKKRYDFSVPAKAGYLLLPYLRE</sequence>
<name>A0A2T1NNF6_9FLAO</name>
<gene>
    <name evidence="1" type="ORF">C7H61_01150</name>
</gene>
<dbReference type="OrthoDB" id="1452487at2"/>
<accession>A0A2T1NNF6</accession>
<comment type="caution">
    <text evidence="1">The sequence shown here is derived from an EMBL/GenBank/DDBJ whole genome shotgun (WGS) entry which is preliminary data.</text>
</comment>
<evidence type="ECO:0008006" key="3">
    <source>
        <dbReference type="Google" id="ProtNLM"/>
    </source>
</evidence>
<evidence type="ECO:0000313" key="1">
    <source>
        <dbReference type="EMBL" id="PSG94422.1"/>
    </source>
</evidence>
<evidence type="ECO:0000313" key="2">
    <source>
        <dbReference type="Proteomes" id="UP000238430"/>
    </source>
</evidence>
<proteinExistence type="predicted"/>
<dbReference type="EMBL" id="PXOT01000013">
    <property type="protein sequence ID" value="PSG94422.1"/>
    <property type="molecule type" value="Genomic_DNA"/>
</dbReference>
<keyword evidence="2" id="KW-1185">Reference proteome</keyword>
<organism evidence="1 2">
    <name type="scientific">Mesoflavibacter zeaxanthinifaciens subsp. sabulilitoris</name>
    <dbReference type="NCBI Taxonomy" id="1520893"/>
    <lineage>
        <taxon>Bacteria</taxon>
        <taxon>Pseudomonadati</taxon>
        <taxon>Bacteroidota</taxon>
        <taxon>Flavobacteriia</taxon>
        <taxon>Flavobacteriales</taxon>
        <taxon>Flavobacteriaceae</taxon>
        <taxon>Mesoflavibacter</taxon>
    </lineage>
</organism>
<dbReference type="AlphaFoldDB" id="A0A2T1NNF6"/>
<reference evidence="1 2" key="1">
    <citation type="submission" date="2018-03" db="EMBL/GenBank/DDBJ databases">
        <title>Mesoflavibacter sp. HG37 and Mesoflavibacter sp. HG96 sp.nov., two marine bacteria isolated from seawater of Western Pacific Ocean.</title>
        <authorList>
            <person name="Cheng H."/>
            <person name="Wu Y.-H."/>
            <person name="Guo L.-L."/>
            <person name="Xu X.-W."/>
        </authorList>
    </citation>
    <scope>NUCLEOTIDE SEQUENCE [LARGE SCALE GENOMIC DNA]</scope>
    <source>
        <strain evidence="1 2">KCTC 42117</strain>
    </source>
</reference>
<dbReference type="RefSeq" id="WP_106676422.1">
    <property type="nucleotide sequence ID" value="NZ_JACHWV010000011.1"/>
</dbReference>
<dbReference type="Proteomes" id="UP000238430">
    <property type="component" value="Unassembled WGS sequence"/>
</dbReference>